<reference evidence="2 3" key="1">
    <citation type="submission" date="2015-12" db="EMBL/GenBank/DDBJ databases">
        <title>Haloprofundus marisrubri gen. nov., sp. nov., an extremely halophilic archaeon isolated from the Discovery deep brine-seawater interface in the Red Sea.</title>
        <authorList>
            <person name="Zhang G."/>
            <person name="Stingl U."/>
            <person name="Rashid M."/>
        </authorList>
    </citation>
    <scope>NUCLEOTIDE SEQUENCE [LARGE SCALE GENOMIC DNA]</scope>
    <source>
        <strain evidence="2 3">SB9</strain>
    </source>
</reference>
<evidence type="ECO:0000313" key="2">
    <source>
        <dbReference type="EMBL" id="KTG11379.1"/>
    </source>
</evidence>
<dbReference type="EMBL" id="LOPU01000004">
    <property type="protein sequence ID" value="KTG11379.1"/>
    <property type="molecule type" value="Genomic_DNA"/>
</dbReference>
<proteinExistence type="predicted"/>
<dbReference type="Pfam" id="PF12680">
    <property type="entry name" value="SnoaL_2"/>
    <property type="match status" value="1"/>
</dbReference>
<dbReference type="RefSeq" id="WP_058580111.1">
    <property type="nucleotide sequence ID" value="NZ_LOPU01000004.1"/>
</dbReference>
<sequence>MSVEIAKRYFELMDSTSTGTDEVLDLYAEGATIKSPRKGVIHGKDDIQSFYEANAEFFTGGEHVMEHFHHDGDTVICEGTLDGSTVEGRNFEGVGLVDIMSFDDNDKIESFRAYLDYSAVLTEVPDDEDVPSFRDD</sequence>
<gene>
    <name evidence="2" type="ORF">AUR64_03745</name>
</gene>
<name>A0A0W1RE81_9EURY</name>
<dbReference type="STRING" id="1514971.AUR64_03745"/>
<dbReference type="AlphaFoldDB" id="A0A0W1RE81"/>
<dbReference type="OrthoDB" id="350150at2157"/>
<accession>A0A0W1RE81</accession>
<evidence type="ECO:0000313" key="3">
    <source>
        <dbReference type="Proteomes" id="UP000054387"/>
    </source>
</evidence>
<keyword evidence="3" id="KW-1185">Reference proteome</keyword>
<feature type="domain" description="SnoaL-like" evidence="1">
    <location>
        <begin position="7"/>
        <end position="108"/>
    </location>
</feature>
<dbReference type="SUPFAM" id="SSF54427">
    <property type="entry name" value="NTF2-like"/>
    <property type="match status" value="1"/>
</dbReference>
<comment type="caution">
    <text evidence="2">The sequence shown here is derived from an EMBL/GenBank/DDBJ whole genome shotgun (WGS) entry which is preliminary data.</text>
</comment>
<dbReference type="Gene3D" id="3.10.450.50">
    <property type="match status" value="1"/>
</dbReference>
<dbReference type="InterPro" id="IPR032710">
    <property type="entry name" value="NTF2-like_dom_sf"/>
</dbReference>
<organism evidence="2 3">
    <name type="scientific">Haloprofundus marisrubri</name>
    <dbReference type="NCBI Taxonomy" id="1514971"/>
    <lineage>
        <taxon>Archaea</taxon>
        <taxon>Methanobacteriati</taxon>
        <taxon>Methanobacteriota</taxon>
        <taxon>Stenosarchaea group</taxon>
        <taxon>Halobacteria</taxon>
        <taxon>Halobacteriales</taxon>
        <taxon>Haloferacaceae</taxon>
        <taxon>Haloprofundus</taxon>
    </lineage>
</organism>
<dbReference type="Proteomes" id="UP000054387">
    <property type="component" value="Unassembled WGS sequence"/>
</dbReference>
<dbReference type="InterPro" id="IPR037401">
    <property type="entry name" value="SnoaL-like"/>
</dbReference>
<evidence type="ECO:0000259" key="1">
    <source>
        <dbReference type="Pfam" id="PF12680"/>
    </source>
</evidence>
<protein>
    <recommendedName>
        <fullName evidence="1">SnoaL-like domain-containing protein</fullName>
    </recommendedName>
</protein>